<evidence type="ECO:0008006" key="3">
    <source>
        <dbReference type="Google" id="ProtNLM"/>
    </source>
</evidence>
<dbReference type="AlphaFoldDB" id="A0A1I1V938"/>
<organism evidence="1 2">
    <name type="scientific">Nannocystis exedens</name>
    <dbReference type="NCBI Taxonomy" id="54"/>
    <lineage>
        <taxon>Bacteria</taxon>
        <taxon>Pseudomonadati</taxon>
        <taxon>Myxococcota</taxon>
        <taxon>Polyangia</taxon>
        <taxon>Nannocystales</taxon>
        <taxon>Nannocystaceae</taxon>
        <taxon>Nannocystis</taxon>
    </lineage>
</organism>
<dbReference type="CDD" id="cd00657">
    <property type="entry name" value="Ferritin_like"/>
    <property type="match status" value="1"/>
</dbReference>
<protein>
    <recommendedName>
        <fullName evidence="3">Ferritin-like domain-containing protein</fullName>
    </recommendedName>
</protein>
<dbReference type="OrthoDB" id="5291582at2"/>
<dbReference type="InterPro" id="IPR012347">
    <property type="entry name" value="Ferritin-like"/>
</dbReference>
<keyword evidence="2" id="KW-1185">Reference proteome</keyword>
<dbReference type="EMBL" id="FOMX01000004">
    <property type="protein sequence ID" value="SFD76920.1"/>
    <property type="molecule type" value="Genomic_DNA"/>
</dbReference>
<gene>
    <name evidence="1" type="ORF">SAMN02745121_01485</name>
</gene>
<evidence type="ECO:0000313" key="2">
    <source>
        <dbReference type="Proteomes" id="UP000199400"/>
    </source>
</evidence>
<dbReference type="Proteomes" id="UP000199400">
    <property type="component" value="Unassembled WGS sequence"/>
</dbReference>
<name>A0A1I1V938_9BACT</name>
<evidence type="ECO:0000313" key="1">
    <source>
        <dbReference type="EMBL" id="SFD76920.1"/>
    </source>
</evidence>
<dbReference type="Gene3D" id="1.20.1260.10">
    <property type="match status" value="1"/>
</dbReference>
<reference evidence="2" key="1">
    <citation type="submission" date="2016-10" db="EMBL/GenBank/DDBJ databases">
        <authorList>
            <person name="Varghese N."/>
            <person name="Submissions S."/>
        </authorList>
    </citation>
    <scope>NUCLEOTIDE SEQUENCE [LARGE SCALE GENOMIC DNA]</scope>
    <source>
        <strain evidence="2">ATCC 25963</strain>
    </source>
</reference>
<dbReference type="RefSeq" id="WP_096330244.1">
    <property type="nucleotide sequence ID" value="NZ_FOMX01000004.1"/>
</dbReference>
<dbReference type="SUPFAM" id="SSF47240">
    <property type="entry name" value="Ferritin-like"/>
    <property type="match status" value="1"/>
</dbReference>
<dbReference type="STRING" id="54.SAMN02745121_01485"/>
<proteinExistence type="predicted"/>
<accession>A0A1I1V938</accession>
<dbReference type="InterPro" id="IPR009078">
    <property type="entry name" value="Ferritin-like_SF"/>
</dbReference>
<sequence>MNRARRPTDLALNRTGIYLSPTDGPAVVEGARDAPSSPGCARALAEVRRQYAGEVGLIGHMPAPASLRVVENVGGAVLRRHKVHLLLDKLGERLAFERTGVRLFDALMAKLEAQGSWDRGPTLAELAQFRADEAHHFALLQDVLINLGADPTAITPSADLAGVELAGIVQVVSDPRTTLPQALHAHLVAELVDSTSWEQLVDLADDFGEAALAHKLREPLAQELRHRDTVTTWLKRHAALVVGGTLKYSA</sequence>